<dbReference type="Proteomes" id="UP000000662">
    <property type="component" value="Chromosome 1"/>
</dbReference>
<dbReference type="InterPro" id="IPR014917">
    <property type="entry name" value="DUF1800"/>
</dbReference>
<evidence type="ECO:0000313" key="1">
    <source>
        <dbReference type="EMBL" id="ABI87480.1"/>
    </source>
</evidence>
<dbReference type="RefSeq" id="WP_011657174.1">
    <property type="nucleotide sequence ID" value="NC_008390.1"/>
</dbReference>
<dbReference type="PATRIC" id="fig|339670.21.peg.3024"/>
<dbReference type="Pfam" id="PF08811">
    <property type="entry name" value="DUF1800"/>
    <property type="match status" value="1"/>
</dbReference>
<organism evidence="1 2">
    <name type="scientific">Burkholderia ambifaria (strain ATCC BAA-244 / DSM 16087 / CCUG 44356 / LMG 19182 / AMMD)</name>
    <name type="common">Burkholderia cepacia (strain AMMD)</name>
    <dbReference type="NCBI Taxonomy" id="339670"/>
    <lineage>
        <taxon>Bacteria</taxon>
        <taxon>Pseudomonadati</taxon>
        <taxon>Pseudomonadota</taxon>
        <taxon>Betaproteobacteria</taxon>
        <taxon>Burkholderiales</taxon>
        <taxon>Burkholderiaceae</taxon>
        <taxon>Burkholderia</taxon>
        <taxon>Burkholderia cepacia complex</taxon>
    </lineage>
</organism>
<accession>Q0BEE3</accession>
<name>Q0BEE3_BURCM</name>
<sequence>MKANAAAPASPAMQAPLDADDALFFLSRTGFSPAPAEVARIVGMTRAQVVADTLGNVRREPVTRWPDWVAELPPTRAQRQALTLDMRRDEQRERNRRYDALRAAWVNEMVATPSPLTERMTLFWHGHFTSGQDKVPYPQTMAAQHALFRREALGSFDTLLHAVAKDPAMLQYLDGASNRKGRPNENFAREVMELFTLGEGHYTQHDVTEAARAMTGWSVDPDTLRFVARPEWHDTGEKTILGETGAFDGDGFLDILLKRPDTARFIAGKLWREFVSDTPDAGALEVVAERFRASGYDIRTALAALWSTDAFWDPGNRGVLVKSPAEFVVGSVRLFDVAYGDPQMLANTVRTLGQNLFYPPNVKGWPGGAMWINSTTLLARKQFVEQLFRATEAAGMRAPAHAMAQPVPNARAHAMPVADTASGASMPGAGTPAAGTPGAGMPGAPVKPARGGLRFDLERWLAQYRVRPQARAGLSTELQLQHAVVPVSPVAAIDTDSTGSAYLEALLMDPAYQLK</sequence>
<gene>
    <name evidence="1" type="ordered locus">Bamb_1924</name>
</gene>
<dbReference type="AlphaFoldDB" id="Q0BEE3"/>
<reference evidence="1" key="1">
    <citation type="submission" date="2009-01" db="EMBL/GenBank/DDBJ databases">
        <title>Complete sequence of Chromosome 1 of Burkholderia cepacia AMMD.</title>
        <authorList>
            <consortium name="US DOE Joint Genome Institute"/>
            <person name="Copeland A."/>
            <person name="Lucas S."/>
            <person name="Lapidus A."/>
            <person name="Barry K."/>
            <person name="Detter J.C."/>
            <person name="Glavina del Rio T."/>
            <person name="Hammon N."/>
            <person name="Israni S."/>
            <person name="Pitluck S."/>
            <person name="Bruce D."/>
            <person name="Chain P."/>
            <person name="Malfatti S."/>
            <person name="Shin M."/>
            <person name="Vergez L."/>
            <person name="Schmutz J."/>
            <person name="Larimer F."/>
            <person name="Land M."/>
            <person name="Hauser L."/>
            <person name="Kyrpides N."/>
            <person name="Kim E."/>
            <person name="Parke J."/>
            <person name="Coenye T."/>
            <person name="Konstantinidis K."/>
            <person name="Ramette A."/>
            <person name="Tiedje J."/>
            <person name="Richardson P."/>
        </authorList>
    </citation>
    <scope>NUCLEOTIDE SEQUENCE [LARGE SCALE GENOMIC DNA]</scope>
    <source>
        <strain evidence="1">AMMD</strain>
    </source>
</reference>
<protein>
    <submittedName>
        <fullName evidence="1">Uncharacterized protein</fullName>
    </submittedName>
</protein>
<evidence type="ECO:0000313" key="2">
    <source>
        <dbReference type="Proteomes" id="UP000000662"/>
    </source>
</evidence>
<dbReference type="EMBL" id="CP000440">
    <property type="protein sequence ID" value="ABI87480.1"/>
    <property type="molecule type" value="Genomic_DNA"/>
</dbReference>
<dbReference type="KEGG" id="bam:Bamb_1924"/>
<proteinExistence type="predicted"/>
<dbReference type="eggNOG" id="COG5267">
    <property type="taxonomic scope" value="Bacteria"/>
</dbReference>
<keyword evidence="2" id="KW-1185">Reference proteome</keyword>
<dbReference type="GeneID" id="93085873"/>